<keyword evidence="9" id="KW-1185">Reference proteome</keyword>
<dbReference type="PANTHER" id="PTHR10010:SF46">
    <property type="entry name" value="SODIUM-DEPENDENT PHOSPHATE TRANSPORT PROTEIN 2B"/>
    <property type="match status" value="1"/>
</dbReference>
<evidence type="ECO:0000256" key="4">
    <source>
        <dbReference type="ARBA" id="ARBA00022989"/>
    </source>
</evidence>
<evidence type="ECO:0000313" key="9">
    <source>
        <dbReference type="Proteomes" id="UP000055136"/>
    </source>
</evidence>
<proteinExistence type="predicted"/>
<dbReference type="EMBL" id="CP013099">
    <property type="protein sequence ID" value="ALP52713.1"/>
    <property type="molecule type" value="Genomic_DNA"/>
</dbReference>
<dbReference type="Pfam" id="PF02690">
    <property type="entry name" value="Na_Pi_cotrans"/>
    <property type="match status" value="2"/>
</dbReference>
<evidence type="ECO:0000313" key="8">
    <source>
        <dbReference type="EMBL" id="ALP52713.1"/>
    </source>
</evidence>
<evidence type="ECO:0000256" key="7">
    <source>
        <dbReference type="SAM" id="Phobius"/>
    </source>
</evidence>
<dbReference type="AlphaFoldDB" id="A0A0S2TC37"/>
<feature type="transmembrane region" description="Helical" evidence="7">
    <location>
        <begin position="52"/>
        <end position="74"/>
    </location>
</feature>
<accession>A0A0S2TC37</accession>
<keyword evidence="4 7" id="KW-1133">Transmembrane helix</keyword>
<keyword evidence="5 7" id="KW-0472">Membrane</keyword>
<comment type="subcellular location">
    <subcellularLocation>
        <location evidence="1">Cell membrane</location>
        <topology evidence="1">Multi-pass membrane protein</topology>
    </subcellularLocation>
</comment>
<dbReference type="InterPro" id="IPR003841">
    <property type="entry name" value="Na/Pi_transpt"/>
</dbReference>
<feature type="transmembrane region" description="Helical" evidence="7">
    <location>
        <begin position="196"/>
        <end position="214"/>
    </location>
</feature>
<dbReference type="PANTHER" id="PTHR10010">
    <property type="entry name" value="SOLUTE CARRIER FAMILY 34 SODIUM PHOSPHATE , MEMBER 2-RELATED"/>
    <property type="match status" value="1"/>
</dbReference>
<dbReference type="KEGG" id="tee:Tel_05860"/>
<feature type="transmembrane region" description="Helical" evidence="7">
    <location>
        <begin position="111"/>
        <end position="128"/>
    </location>
</feature>
<name>A0A0S2TC37_9GAMM</name>
<keyword evidence="3 7" id="KW-0812">Transmembrane</keyword>
<sequence length="551" mass="58343">MDFSIGSSLLGGIGLFLLGMYLMTHGLRLAAGQALQSILESATRTTLRGILAGFSITALVQSSGAVTMATLGFVNAGLMSLRQAITVIYGSNIGTTMTAWLVALIGFHIDIKGFALPAIGLGMGLWLFRNDSRAGAVGQALAGFGVFFLGIEVLKGGFEGLGGSLQFATLQPDGLGLLLLVVSGFVMTVLMQSSSAAMAIILTAAGGGVIPLPAAAAMTIGANVGSTSTALLAVIGATANAKRVAAAHVAFNLITGAVALLILPWMLAAVQGLQNMLGYIAEVPAVLALFHSFFNILGVALLWPMTDRLVAFLEPRFRSTEEDEARPHHLDRTLLGTPVLAFRALGLELQRIAEIGRRVAKGAISAELGPGGQLRSDRQILDRLVTSTGEYCTSLQKTDLPSELAEALPNAIRVGRYYSTVAHLAEHIAAAQAQRHELHDTALDEAINHFKGGAVHLTLAADVSREQYHSETCAQLLAQLQSEYQALKAQLLRAGTEARVSAREMVSQLELMSEIRRLAEQIEKGARYLANFQARTPAEQLEEKEALSHSD</sequence>
<dbReference type="NCBIfam" id="NF037997">
    <property type="entry name" value="Na_Pi_symport"/>
    <property type="match status" value="1"/>
</dbReference>
<feature type="transmembrane region" description="Helical" evidence="7">
    <location>
        <begin position="220"/>
        <end position="237"/>
    </location>
</feature>
<evidence type="ECO:0000256" key="3">
    <source>
        <dbReference type="ARBA" id="ARBA00022692"/>
    </source>
</evidence>
<feature type="transmembrane region" description="Helical" evidence="7">
    <location>
        <begin position="174"/>
        <end position="191"/>
    </location>
</feature>
<dbReference type="GO" id="GO:0044341">
    <property type="term" value="P:sodium-dependent phosphate transport"/>
    <property type="evidence" value="ECO:0007669"/>
    <property type="project" value="InterPro"/>
</dbReference>
<evidence type="ECO:0000256" key="6">
    <source>
        <dbReference type="SAM" id="Coils"/>
    </source>
</evidence>
<gene>
    <name evidence="8" type="ORF">Tel_05860</name>
</gene>
<organism evidence="8 9">
    <name type="scientific">Candidatus Tenderia electrophaga</name>
    <dbReference type="NCBI Taxonomy" id="1748243"/>
    <lineage>
        <taxon>Bacteria</taxon>
        <taxon>Pseudomonadati</taxon>
        <taxon>Pseudomonadota</taxon>
        <taxon>Gammaproteobacteria</taxon>
        <taxon>Candidatus Tenderiales</taxon>
        <taxon>Candidatus Tenderiaceae</taxon>
        <taxon>Candidatus Tenderia</taxon>
    </lineage>
</organism>
<dbReference type="Proteomes" id="UP000055136">
    <property type="component" value="Chromosome"/>
</dbReference>
<feature type="coiled-coil region" evidence="6">
    <location>
        <begin position="470"/>
        <end position="497"/>
    </location>
</feature>
<dbReference type="STRING" id="1748243.Tel_05860"/>
<dbReference type="GO" id="GO:0005436">
    <property type="term" value="F:sodium:phosphate symporter activity"/>
    <property type="evidence" value="ECO:0007669"/>
    <property type="project" value="InterPro"/>
</dbReference>
<reference evidence="8" key="1">
    <citation type="submission" date="2015-10" db="EMBL/GenBank/DDBJ databases">
        <title>Description of Candidatus Tenderia electrophaga gen. nov, sp. nov., an Uncultivated Electroautotroph from a Biocathode Enrichment.</title>
        <authorList>
            <person name="Eddie B.J."/>
            <person name="Malanoski A.P."/>
            <person name="Wang Z."/>
            <person name="Hall R.J."/>
            <person name="Oh S.D."/>
            <person name="Heiner C."/>
            <person name="Lin B."/>
            <person name="Strycharz-Glaven S.M."/>
        </authorList>
    </citation>
    <scope>NUCLEOTIDE SEQUENCE [LARGE SCALE GENOMIC DNA]</scope>
    <source>
        <strain evidence="8">NRL1</strain>
    </source>
</reference>
<evidence type="ECO:0000256" key="1">
    <source>
        <dbReference type="ARBA" id="ARBA00004651"/>
    </source>
</evidence>
<evidence type="ECO:0000256" key="2">
    <source>
        <dbReference type="ARBA" id="ARBA00022475"/>
    </source>
</evidence>
<evidence type="ECO:0008006" key="10">
    <source>
        <dbReference type="Google" id="ProtNLM"/>
    </source>
</evidence>
<feature type="transmembrane region" description="Helical" evidence="7">
    <location>
        <begin position="249"/>
        <end position="267"/>
    </location>
</feature>
<protein>
    <recommendedName>
        <fullName evidence="10">Sodium:phosphate symporter</fullName>
    </recommendedName>
</protein>
<keyword evidence="6" id="KW-0175">Coiled coil</keyword>
<evidence type="ECO:0000256" key="5">
    <source>
        <dbReference type="ARBA" id="ARBA00023136"/>
    </source>
</evidence>
<feature type="transmembrane region" description="Helical" evidence="7">
    <location>
        <begin position="279"/>
        <end position="303"/>
    </location>
</feature>
<feature type="transmembrane region" description="Helical" evidence="7">
    <location>
        <begin position="86"/>
        <end position="105"/>
    </location>
</feature>
<dbReference type="GO" id="GO:0005886">
    <property type="term" value="C:plasma membrane"/>
    <property type="evidence" value="ECO:0007669"/>
    <property type="project" value="UniProtKB-SubCell"/>
</dbReference>
<keyword evidence="2" id="KW-1003">Cell membrane</keyword>
<feature type="transmembrane region" description="Helical" evidence="7">
    <location>
        <begin position="135"/>
        <end position="154"/>
    </location>
</feature>